<dbReference type="EMBL" id="MKHE01000019">
    <property type="protein sequence ID" value="OWK06079.1"/>
    <property type="molecule type" value="Genomic_DNA"/>
</dbReference>
<organism evidence="1 2">
    <name type="scientific">Cervus elaphus hippelaphus</name>
    <name type="common">European red deer</name>
    <dbReference type="NCBI Taxonomy" id="46360"/>
    <lineage>
        <taxon>Eukaryota</taxon>
        <taxon>Metazoa</taxon>
        <taxon>Chordata</taxon>
        <taxon>Craniata</taxon>
        <taxon>Vertebrata</taxon>
        <taxon>Euteleostomi</taxon>
        <taxon>Mammalia</taxon>
        <taxon>Eutheria</taxon>
        <taxon>Laurasiatheria</taxon>
        <taxon>Artiodactyla</taxon>
        <taxon>Ruminantia</taxon>
        <taxon>Pecora</taxon>
        <taxon>Cervidae</taxon>
        <taxon>Cervinae</taxon>
        <taxon>Cervus</taxon>
    </lineage>
</organism>
<gene>
    <name evidence="1" type="ORF">Celaphus_00013049</name>
</gene>
<dbReference type="Proteomes" id="UP000242450">
    <property type="component" value="Chromosome 19"/>
</dbReference>
<accession>A0A212CJ87</accession>
<proteinExistence type="predicted"/>
<dbReference type="AlphaFoldDB" id="A0A212CJ87"/>
<evidence type="ECO:0000313" key="1">
    <source>
        <dbReference type="EMBL" id="OWK06079.1"/>
    </source>
</evidence>
<keyword evidence="2" id="KW-1185">Reference proteome</keyword>
<name>A0A212CJ87_CEREH</name>
<reference evidence="1 2" key="1">
    <citation type="journal article" date="2018" name="Mol. Genet. Genomics">
        <title>The red deer Cervus elaphus genome CerEla1.0: sequencing, annotating, genes, and chromosomes.</title>
        <authorList>
            <person name="Bana N.A."/>
            <person name="Nyiri A."/>
            <person name="Nagy J."/>
            <person name="Frank K."/>
            <person name="Nagy T."/>
            <person name="Steger V."/>
            <person name="Schiller M."/>
            <person name="Lakatos P."/>
            <person name="Sugar L."/>
            <person name="Horn P."/>
            <person name="Barta E."/>
            <person name="Orosz L."/>
        </authorList>
    </citation>
    <scope>NUCLEOTIDE SEQUENCE [LARGE SCALE GENOMIC DNA]</scope>
    <source>
        <strain evidence="1">Hungarian</strain>
    </source>
</reference>
<evidence type="ECO:0000313" key="2">
    <source>
        <dbReference type="Proteomes" id="UP000242450"/>
    </source>
</evidence>
<comment type="caution">
    <text evidence="1">The sequence shown here is derived from an EMBL/GenBank/DDBJ whole genome shotgun (WGS) entry which is preliminary data.</text>
</comment>
<sequence>MSAFLATWYMNEIGLLEVDLSYESSFWYFMSQVSAEKGEEVLGEIVSCGQYWGQEYWDLESWDQEYWDLEYWDQEYWDQEYWGQESWGQEYWDQESWGQESWDL</sequence>
<protein>
    <submittedName>
        <fullName evidence="1">Uncharacterized protein</fullName>
    </submittedName>
</protein>